<reference evidence="2 3" key="1">
    <citation type="submission" date="2019-04" db="EMBL/GenBank/DDBJ databases">
        <title>Genome sequence of strain 7209-2.</title>
        <authorList>
            <person name="Gao J."/>
            <person name="Sun J."/>
        </authorList>
    </citation>
    <scope>NUCLEOTIDE SEQUENCE [LARGE SCALE GENOMIC DNA]</scope>
    <source>
        <strain evidence="2 3">7209-2</strain>
    </source>
</reference>
<keyword evidence="1" id="KW-1133">Transmembrane helix</keyword>
<feature type="transmembrane region" description="Helical" evidence="1">
    <location>
        <begin position="12"/>
        <end position="32"/>
    </location>
</feature>
<dbReference type="PROSITE" id="PS51257">
    <property type="entry name" value="PROKAR_LIPOPROTEIN"/>
    <property type="match status" value="1"/>
</dbReference>
<sequence length="104" mass="11562">MKEPTGEPGWTWRRAIIFPVVICACWQLRLVIDAPDTRVNETIAYGWMTLIGVLVVGYTGFATVQDVVAIWRLRTGRPYAAQADIGGIPQDHPVEGDLARPYGH</sequence>
<name>A0ABY2QNN7_9HYPH</name>
<evidence type="ECO:0000313" key="2">
    <source>
        <dbReference type="EMBL" id="THV10581.1"/>
    </source>
</evidence>
<keyword evidence="1" id="KW-0472">Membrane</keyword>
<protein>
    <submittedName>
        <fullName evidence="2">Uncharacterized protein</fullName>
    </submittedName>
</protein>
<evidence type="ECO:0000256" key="1">
    <source>
        <dbReference type="SAM" id="Phobius"/>
    </source>
</evidence>
<gene>
    <name evidence="2" type="ORF">E9677_22775</name>
</gene>
<accession>A0ABY2QNN7</accession>
<dbReference type="RefSeq" id="WP_136560357.1">
    <property type="nucleotide sequence ID" value="NZ_STGT01000007.1"/>
</dbReference>
<keyword evidence="3" id="KW-1185">Reference proteome</keyword>
<organism evidence="2 3">
    <name type="scientific">Rhizobium rhizophilum</name>
    <dbReference type="NCBI Taxonomy" id="1850373"/>
    <lineage>
        <taxon>Bacteria</taxon>
        <taxon>Pseudomonadati</taxon>
        <taxon>Pseudomonadota</taxon>
        <taxon>Alphaproteobacteria</taxon>
        <taxon>Hyphomicrobiales</taxon>
        <taxon>Rhizobiaceae</taxon>
        <taxon>Rhizobium/Agrobacterium group</taxon>
        <taxon>Rhizobium</taxon>
    </lineage>
</organism>
<dbReference type="EMBL" id="STGT01000007">
    <property type="protein sequence ID" value="THV10581.1"/>
    <property type="molecule type" value="Genomic_DNA"/>
</dbReference>
<evidence type="ECO:0000313" key="3">
    <source>
        <dbReference type="Proteomes" id="UP000309667"/>
    </source>
</evidence>
<proteinExistence type="predicted"/>
<keyword evidence="1" id="KW-0812">Transmembrane</keyword>
<feature type="transmembrane region" description="Helical" evidence="1">
    <location>
        <begin position="44"/>
        <end position="64"/>
    </location>
</feature>
<comment type="caution">
    <text evidence="2">The sequence shown here is derived from an EMBL/GenBank/DDBJ whole genome shotgun (WGS) entry which is preliminary data.</text>
</comment>
<dbReference type="Proteomes" id="UP000309667">
    <property type="component" value="Unassembled WGS sequence"/>
</dbReference>